<evidence type="ECO:0000256" key="5">
    <source>
        <dbReference type="SAM" id="MobiDB-lite"/>
    </source>
</evidence>
<dbReference type="GO" id="GO:0090136">
    <property type="term" value="P:epithelial cell-cell adhesion"/>
    <property type="evidence" value="ECO:0007669"/>
    <property type="project" value="TreeGrafter"/>
</dbReference>
<feature type="compositionally biased region" description="Polar residues" evidence="5">
    <location>
        <begin position="895"/>
        <end position="906"/>
    </location>
</feature>
<feature type="compositionally biased region" description="Basic and acidic residues" evidence="5">
    <location>
        <begin position="967"/>
        <end position="977"/>
    </location>
</feature>
<dbReference type="GO" id="GO:0046931">
    <property type="term" value="P:pore complex assembly"/>
    <property type="evidence" value="ECO:0007669"/>
    <property type="project" value="TreeGrafter"/>
</dbReference>
<reference evidence="8" key="1">
    <citation type="journal article" date="2017" name="PLoS ONE">
        <title>The Agassiz's desert tortoise genome provides a resource for the conservation of a threatened species.</title>
        <authorList>
            <person name="Tollis M."/>
            <person name="DeNardo D.F."/>
            <person name="Cornelius J.A."/>
            <person name="Dolby G.A."/>
            <person name="Edwards T."/>
            <person name="Henen B.T."/>
            <person name="Karl A.E."/>
            <person name="Murphy R.W."/>
            <person name="Kusumi K."/>
        </authorList>
    </citation>
    <scope>NUCLEOTIDE SEQUENCE [LARGE SCALE GENOMIC DNA]</scope>
</reference>
<feature type="region of interest" description="Disordered" evidence="5">
    <location>
        <begin position="1026"/>
        <end position="1057"/>
    </location>
</feature>
<feature type="compositionally biased region" description="Polar residues" evidence="5">
    <location>
        <begin position="431"/>
        <end position="448"/>
    </location>
</feature>
<dbReference type="CDD" id="cd13248">
    <property type="entry name" value="PH_PEPP1_2_3"/>
    <property type="match status" value="1"/>
</dbReference>
<keyword evidence="8" id="KW-1185">Reference proteome</keyword>
<feature type="compositionally biased region" description="Polar residues" evidence="5">
    <location>
        <begin position="349"/>
        <end position="367"/>
    </location>
</feature>
<feature type="compositionally biased region" description="Polar residues" evidence="5">
    <location>
        <begin position="329"/>
        <end position="340"/>
    </location>
</feature>
<dbReference type="GO" id="GO:0045218">
    <property type="term" value="P:zonula adherens maintenance"/>
    <property type="evidence" value="ECO:0007669"/>
    <property type="project" value="TreeGrafter"/>
</dbReference>
<evidence type="ECO:0000256" key="1">
    <source>
        <dbReference type="ARBA" id="ARBA00004496"/>
    </source>
</evidence>
<evidence type="ECO:0000313" key="7">
    <source>
        <dbReference type="Ensembl" id="ENSGAGP00000021021.1"/>
    </source>
</evidence>
<dbReference type="InterPro" id="IPR040392">
    <property type="entry name" value="PKHA4-7_PH"/>
</dbReference>
<dbReference type="Gene3D" id="2.30.29.30">
    <property type="entry name" value="Pleckstrin-homology domain (PH domain)/Phosphotyrosine-binding domain (PTB)"/>
    <property type="match status" value="1"/>
</dbReference>
<organism evidence="7 8">
    <name type="scientific">Gopherus agassizii</name>
    <name type="common">Agassiz's desert tortoise</name>
    <dbReference type="NCBI Taxonomy" id="38772"/>
    <lineage>
        <taxon>Eukaryota</taxon>
        <taxon>Metazoa</taxon>
        <taxon>Chordata</taxon>
        <taxon>Craniata</taxon>
        <taxon>Vertebrata</taxon>
        <taxon>Euteleostomi</taxon>
        <taxon>Archelosauria</taxon>
        <taxon>Testudinata</taxon>
        <taxon>Testudines</taxon>
        <taxon>Cryptodira</taxon>
        <taxon>Durocryptodira</taxon>
        <taxon>Testudinoidea</taxon>
        <taxon>Testudinidae</taxon>
        <taxon>Gopherus</taxon>
    </lineage>
</organism>
<dbReference type="InterPro" id="IPR001849">
    <property type="entry name" value="PH_domain"/>
</dbReference>
<dbReference type="PROSITE" id="PS50003">
    <property type="entry name" value="PH_DOMAIN"/>
    <property type="match status" value="1"/>
</dbReference>
<evidence type="ECO:0000259" key="6">
    <source>
        <dbReference type="PROSITE" id="PS50003"/>
    </source>
</evidence>
<dbReference type="Ensembl" id="ENSGAGT00000023942.1">
    <property type="protein sequence ID" value="ENSGAGP00000021021.1"/>
    <property type="gene ID" value="ENSGAGG00000015422.1"/>
</dbReference>
<dbReference type="GO" id="GO:0005737">
    <property type="term" value="C:cytoplasm"/>
    <property type="evidence" value="ECO:0007669"/>
    <property type="project" value="UniProtKB-SubCell"/>
</dbReference>
<feature type="region of interest" description="Disordered" evidence="5">
    <location>
        <begin position="895"/>
        <end position="977"/>
    </location>
</feature>
<dbReference type="Pfam" id="PF25541">
    <property type="entry name" value="TBCA_PH"/>
    <property type="match status" value="1"/>
</dbReference>
<name>A0A452I0I8_9SAUR</name>
<sequence length="1295" mass="147763">MCSQSLFSNSVPEPGYPFYQVSDSHNQQTTTFRHPVTGQISPENIEFILQEEQNSHMSKQQVNQRPSSMVSETSTAVTTSTVDTKPGSKVLKSGNKVHSFGKRDQSIKRNPNVPVVVRGWLHKQDSSGMRLWKRRWFVLSDYCLFYYKDSREEIVLGSIPLPSYVISPVGPEDRINRKYSFKAVHTGMRAYIYNKSSVIGCQAEHSGMRTYYFSADTLEDMNDWIRAMNQATLMQTRSSLKRETGKADQQAVPQANHVDSRKERAKVDTADIKESYQKATEIFEYDRHEEIRKEREDEERYVFRKDILEAKRGKSKHLLTSGEVDQFPDLTSASRPQVAQPQPIEKNGTFPSSLNTSVGPVEQNGTSFYKRKFVPRANPDKQMQRKNNMTQVEQWVKVQKGDTKSLASDQILTRQGPSQSSSFPENYHTLPKNTRLPSGSSSPPNRNLPSDYKYAQDRVSHLKMSHEERKANKDGTVWQLYEWQQRQQFKHGSPTAPVYAGSPDFTDRGKAKSSLDVPRSISVPPSPSDIPPPGPPKIFPPRRPHTPAERVTVKPSDGRQSIDIPFAGSPRRIRNHSLKNSAHVDRRSMPTMGYMTHTVSAPSLHGKSPEELTLLLIRLRRHQAKLASIRNYTIAQLLQHLPTNSIYQADDTYIQLKKDLEYLDLKKRSPFMITVTGRDVLKERSTKPVKIAESDIDVKLSVFCEQDGILQDLEDKIRSLKENKDQLESVLEVLHRQMELYKDQPPHAEKISSQQRLLQEDLIHIRAEISKASTEMENAWNEYLKLEKDVNQLKQALQEQMNRSFFPQEKTQMQKDLWRIEDVTAGLSANKTNYKVIVDSIKNPERKTVPSFSQPIVPSLSTSLTIMESKHSTQRTPPSSPVKSSLEVRLFPQPYSQPRTQSQPQQLKKVEHPLQSPVKLKSKIEDEAPPRPPLPQVYSPDDHPPAVPPLPREASVIRHTSVRGLKRQSDERKRDRELGQYVNGDYRGELRSYMSEPELATISGDLSQTSLGFIGSDSGYQTLPTRGLSGSTSRLHQTSTSSSYATFQRDSSKERPKSALERLYSGDHQRCKMSAEEQLERMKRHQKALVRERKRTLSQGERQSVSSRSFIRPVSADIGSWKREQEFDLQLLERTIRGEEKNENDRLKIQPVPVTEMDLEPQDYNLDISRELSKPEKVAIPERYVDLDPEEPLSSEELAARHRNAEKIKNILTRSSKHNLQPAVAQDKHNSVDLDSQLQEQERIITISYALASEASQRSKEVAAHQLTYPSKALSPSVPQPPHSPLSNGFHYTFV</sequence>
<evidence type="ECO:0000256" key="2">
    <source>
        <dbReference type="ARBA" id="ARBA00022490"/>
    </source>
</evidence>
<keyword evidence="2" id="KW-0963">Cytoplasm</keyword>
<dbReference type="GO" id="GO:0044331">
    <property type="term" value="P:cell-cell adhesion mediated by cadherin"/>
    <property type="evidence" value="ECO:0007669"/>
    <property type="project" value="TreeGrafter"/>
</dbReference>
<feature type="compositionally biased region" description="Polar residues" evidence="5">
    <location>
        <begin position="1026"/>
        <end position="1049"/>
    </location>
</feature>
<feature type="region of interest" description="Disordered" evidence="5">
    <location>
        <begin position="489"/>
        <end position="572"/>
    </location>
</feature>
<dbReference type="Proteomes" id="UP000291020">
    <property type="component" value="Unassembled WGS sequence"/>
</dbReference>
<reference evidence="7" key="2">
    <citation type="submission" date="2025-08" db="UniProtKB">
        <authorList>
            <consortium name="Ensembl"/>
        </authorList>
    </citation>
    <scope>IDENTIFICATION</scope>
</reference>
<dbReference type="PANTHER" id="PTHR12752">
    <property type="entry name" value="PHOSPHOINOSITOL 3-PHOSPHATE-BINDING PROTEIN"/>
    <property type="match status" value="1"/>
</dbReference>
<feature type="region of interest" description="Disordered" evidence="5">
    <location>
        <begin position="413"/>
        <end position="451"/>
    </location>
</feature>
<dbReference type="PANTHER" id="PTHR12752:SF4">
    <property type="entry name" value="PLECKSTRIN HOMOLOGY DOMAIN-CONTAINING FAMILY A MEMBER 7"/>
    <property type="match status" value="1"/>
</dbReference>
<dbReference type="SUPFAM" id="SSF50729">
    <property type="entry name" value="PH domain-like"/>
    <property type="match status" value="1"/>
</dbReference>
<dbReference type="FunFam" id="2.30.29.30:FF:000103">
    <property type="entry name" value="Pleckstrin homology domain-containing family A member 4"/>
    <property type="match status" value="1"/>
</dbReference>
<feature type="coiled-coil region" evidence="4">
    <location>
        <begin position="710"/>
        <end position="744"/>
    </location>
</feature>
<reference evidence="7" key="3">
    <citation type="submission" date="2025-09" db="UniProtKB">
        <authorList>
            <consortium name="Ensembl"/>
        </authorList>
    </citation>
    <scope>IDENTIFICATION</scope>
</reference>
<feature type="region of interest" description="Disordered" evidence="5">
    <location>
        <begin position="319"/>
        <end position="388"/>
    </location>
</feature>
<evidence type="ECO:0000256" key="4">
    <source>
        <dbReference type="SAM" id="Coils"/>
    </source>
</evidence>
<keyword evidence="4" id="KW-0175">Coiled coil</keyword>
<proteinExistence type="predicted"/>
<accession>A0A452I0I8</accession>
<dbReference type="Pfam" id="PF00169">
    <property type="entry name" value="PH"/>
    <property type="match status" value="1"/>
</dbReference>
<evidence type="ECO:0000313" key="8">
    <source>
        <dbReference type="Proteomes" id="UP000291020"/>
    </source>
</evidence>
<feature type="compositionally biased region" description="Pro residues" evidence="5">
    <location>
        <begin position="524"/>
        <end position="539"/>
    </location>
</feature>
<protein>
    <recommendedName>
        <fullName evidence="6">PH domain-containing protein</fullName>
    </recommendedName>
</protein>
<comment type="subcellular location">
    <subcellularLocation>
        <location evidence="1">Cytoplasm</location>
    </subcellularLocation>
</comment>
<feature type="region of interest" description="Disordered" evidence="5">
    <location>
        <begin position="242"/>
        <end position="266"/>
    </location>
</feature>
<dbReference type="GO" id="GO:0005915">
    <property type="term" value="C:zonula adherens"/>
    <property type="evidence" value="ECO:0007669"/>
    <property type="project" value="TreeGrafter"/>
</dbReference>
<dbReference type="GO" id="GO:0046930">
    <property type="term" value="C:pore complex"/>
    <property type="evidence" value="ECO:0007669"/>
    <property type="project" value="TreeGrafter"/>
</dbReference>
<dbReference type="SMART" id="SM00233">
    <property type="entry name" value="PH"/>
    <property type="match status" value="1"/>
</dbReference>
<dbReference type="InterPro" id="IPR011993">
    <property type="entry name" value="PH-like_dom_sf"/>
</dbReference>
<feature type="coiled-coil region" evidence="4">
    <location>
        <begin position="776"/>
        <end position="803"/>
    </location>
</feature>
<feature type="domain" description="PH" evidence="6">
    <location>
        <begin position="114"/>
        <end position="233"/>
    </location>
</feature>
<feature type="compositionally biased region" description="Polar residues" evidence="5">
    <location>
        <begin position="413"/>
        <end position="424"/>
    </location>
</feature>
<feature type="compositionally biased region" description="Low complexity" evidence="5">
    <location>
        <begin position="67"/>
        <end position="84"/>
    </location>
</feature>
<keyword evidence="3" id="KW-0597">Phosphoprotein</keyword>
<dbReference type="InterPro" id="IPR057971">
    <property type="entry name" value="PKHA4-7_TBCA"/>
</dbReference>
<feature type="region of interest" description="Disordered" evidence="5">
    <location>
        <begin position="62"/>
        <end position="95"/>
    </location>
</feature>
<evidence type="ECO:0000256" key="3">
    <source>
        <dbReference type="ARBA" id="ARBA00022553"/>
    </source>
</evidence>